<evidence type="ECO:0000256" key="7">
    <source>
        <dbReference type="ARBA" id="ARBA00022927"/>
    </source>
</evidence>
<dbReference type="NCBIfam" id="TIGR01352">
    <property type="entry name" value="tonB_Cterm"/>
    <property type="match status" value="1"/>
</dbReference>
<evidence type="ECO:0000313" key="12">
    <source>
        <dbReference type="EMBL" id="PQJ11713.1"/>
    </source>
</evidence>
<evidence type="ECO:0000256" key="2">
    <source>
        <dbReference type="ARBA" id="ARBA00006555"/>
    </source>
</evidence>
<keyword evidence="4" id="KW-1003">Cell membrane</keyword>
<feature type="chain" id="PRO_5015423788" description="TonB C-terminal domain-containing protein" evidence="10">
    <location>
        <begin position="20"/>
        <end position="150"/>
    </location>
</feature>
<evidence type="ECO:0000256" key="1">
    <source>
        <dbReference type="ARBA" id="ARBA00004383"/>
    </source>
</evidence>
<comment type="similarity">
    <text evidence="2">Belongs to the TonB family.</text>
</comment>
<keyword evidence="6" id="KW-0812">Transmembrane</keyword>
<dbReference type="SUPFAM" id="SSF74653">
    <property type="entry name" value="TolA/TonB C-terminal domain"/>
    <property type="match status" value="1"/>
</dbReference>
<dbReference type="GO" id="GO:0098797">
    <property type="term" value="C:plasma membrane protein complex"/>
    <property type="evidence" value="ECO:0007669"/>
    <property type="project" value="TreeGrafter"/>
</dbReference>
<dbReference type="InterPro" id="IPR051045">
    <property type="entry name" value="TonB-dependent_transducer"/>
</dbReference>
<reference evidence="12 13" key="1">
    <citation type="submission" date="2018-01" db="EMBL/GenBank/DDBJ databases">
        <title>A novel member of the phylum Bacteroidetes isolated from glacier ice.</title>
        <authorList>
            <person name="Liu Q."/>
            <person name="Xin Y.-H."/>
        </authorList>
    </citation>
    <scope>NUCLEOTIDE SEQUENCE [LARGE SCALE GENOMIC DNA]</scope>
    <source>
        <strain evidence="12 13">RB1R16</strain>
    </source>
</reference>
<comment type="subcellular location">
    <subcellularLocation>
        <location evidence="1">Cell inner membrane</location>
        <topology evidence="1">Single-pass membrane protein</topology>
        <orientation evidence="1">Periplasmic side</orientation>
    </subcellularLocation>
</comment>
<dbReference type="InterPro" id="IPR006260">
    <property type="entry name" value="TonB/TolA_C"/>
</dbReference>
<evidence type="ECO:0000256" key="10">
    <source>
        <dbReference type="SAM" id="SignalP"/>
    </source>
</evidence>
<dbReference type="PANTHER" id="PTHR33446:SF2">
    <property type="entry name" value="PROTEIN TONB"/>
    <property type="match status" value="1"/>
</dbReference>
<evidence type="ECO:0000256" key="9">
    <source>
        <dbReference type="ARBA" id="ARBA00023136"/>
    </source>
</evidence>
<dbReference type="GO" id="GO:0015031">
    <property type="term" value="P:protein transport"/>
    <property type="evidence" value="ECO:0007669"/>
    <property type="project" value="UniProtKB-KW"/>
</dbReference>
<feature type="signal peptide" evidence="10">
    <location>
        <begin position="1"/>
        <end position="19"/>
    </location>
</feature>
<dbReference type="GO" id="GO:0031992">
    <property type="term" value="F:energy transducer activity"/>
    <property type="evidence" value="ECO:0007669"/>
    <property type="project" value="TreeGrafter"/>
</dbReference>
<evidence type="ECO:0000256" key="6">
    <source>
        <dbReference type="ARBA" id="ARBA00022692"/>
    </source>
</evidence>
<proteinExistence type="inferred from homology"/>
<dbReference type="InterPro" id="IPR037682">
    <property type="entry name" value="TonB_C"/>
</dbReference>
<evidence type="ECO:0000256" key="4">
    <source>
        <dbReference type="ARBA" id="ARBA00022475"/>
    </source>
</evidence>
<keyword evidence="9" id="KW-0472">Membrane</keyword>
<evidence type="ECO:0000256" key="3">
    <source>
        <dbReference type="ARBA" id="ARBA00022448"/>
    </source>
</evidence>
<dbReference type="OrthoDB" id="964531at2"/>
<evidence type="ECO:0000256" key="8">
    <source>
        <dbReference type="ARBA" id="ARBA00022989"/>
    </source>
</evidence>
<keyword evidence="7" id="KW-0653">Protein transport</keyword>
<dbReference type="Gene3D" id="3.30.1150.10">
    <property type="match status" value="1"/>
</dbReference>
<protein>
    <recommendedName>
        <fullName evidence="11">TonB C-terminal domain-containing protein</fullName>
    </recommendedName>
</protein>
<keyword evidence="13" id="KW-1185">Reference proteome</keyword>
<evidence type="ECO:0000313" key="13">
    <source>
        <dbReference type="Proteomes" id="UP000239872"/>
    </source>
</evidence>
<dbReference type="PANTHER" id="PTHR33446">
    <property type="entry name" value="PROTEIN TONB-RELATED"/>
    <property type="match status" value="1"/>
</dbReference>
<evidence type="ECO:0000256" key="5">
    <source>
        <dbReference type="ARBA" id="ARBA00022519"/>
    </source>
</evidence>
<dbReference type="RefSeq" id="WP_105038593.1">
    <property type="nucleotide sequence ID" value="NZ_PPSL01000002.1"/>
</dbReference>
<feature type="domain" description="TonB C-terminal" evidence="11">
    <location>
        <begin position="60"/>
        <end position="150"/>
    </location>
</feature>
<keyword evidence="10" id="KW-0732">Signal</keyword>
<keyword evidence="5" id="KW-0997">Cell inner membrane</keyword>
<sequence length="150" mass="16857">MRYTLLLLTALLVVNMVAAQQPKKKAQRGMRVLQPRDCIVAVQMPPEVFTSVEQQPEFKGGAAELDKYLDKTLRYPDGARENYIQGKVIVRFMVDEHGTITNVKVIKGIGYSCDEEAVRVVKAMPPWHPGKINGKAVRTVYVLPVAFKIM</sequence>
<organism evidence="12 13">
    <name type="scientific">Flavipsychrobacter stenotrophus</name>
    <dbReference type="NCBI Taxonomy" id="2077091"/>
    <lineage>
        <taxon>Bacteria</taxon>
        <taxon>Pseudomonadati</taxon>
        <taxon>Bacteroidota</taxon>
        <taxon>Chitinophagia</taxon>
        <taxon>Chitinophagales</taxon>
        <taxon>Chitinophagaceae</taxon>
        <taxon>Flavipsychrobacter</taxon>
    </lineage>
</organism>
<gene>
    <name evidence="12" type="ORF">CJD36_007925</name>
</gene>
<accession>A0A2S7SXR5</accession>
<dbReference type="AlphaFoldDB" id="A0A2S7SXR5"/>
<dbReference type="PROSITE" id="PS52015">
    <property type="entry name" value="TONB_CTD"/>
    <property type="match status" value="1"/>
</dbReference>
<dbReference type="GO" id="GO:0055085">
    <property type="term" value="P:transmembrane transport"/>
    <property type="evidence" value="ECO:0007669"/>
    <property type="project" value="InterPro"/>
</dbReference>
<comment type="caution">
    <text evidence="12">The sequence shown here is derived from an EMBL/GenBank/DDBJ whole genome shotgun (WGS) entry which is preliminary data.</text>
</comment>
<dbReference type="Pfam" id="PF03544">
    <property type="entry name" value="TonB_C"/>
    <property type="match status" value="1"/>
</dbReference>
<keyword evidence="3" id="KW-0813">Transport</keyword>
<keyword evidence="8" id="KW-1133">Transmembrane helix</keyword>
<evidence type="ECO:0000259" key="11">
    <source>
        <dbReference type="PROSITE" id="PS52015"/>
    </source>
</evidence>
<dbReference type="EMBL" id="PPSL01000002">
    <property type="protein sequence ID" value="PQJ11713.1"/>
    <property type="molecule type" value="Genomic_DNA"/>
</dbReference>
<name>A0A2S7SXR5_9BACT</name>
<dbReference type="Proteomes" id="UP000239872">
    <property type="component" value="Unassembled WGS sequence"/>
</dbReference>